<evidence type="ECO:0000313" key="11">
    <source>
        <dbReference type="Proteomes" id="UP000557772"/>
    </source>
</evidence>
<dbReference type="InterPro" id="IPR003838">
    <property type="entry name" value="ABC3_permease_C"/>
</dbReference>
<feature type="transmembrane region" description="Helical" evidence="7">
    <location>
        <begin position="504"/>
        <end position="524"/>
    </location>
</feature>
<evidence type="ECO:0000256" key="6">
    <source>
        <dbReference type="ARBA" id="ARBA00038076"/>
    </source>
</evidence>
<protein>
    <submittedName>
        <fullName evidence="10">FtsX-like permease family protein</fullName>
    </submittedName>
</protein>
<dbReference type="GO" id="GO:0022857">
    <property type="term" value="F:transmembrane transporter activity"/>
    <property type="evidence" value="ECO:0007669"/>
    <property type="project" value="TreeGrafter"/>
</dbReference>
<evidence type="ECO:0000259" key="9">
    <source>
        <dbReference type="Pfam" id="PF12704"/>
    </source>
</evidence>
<organism evidence="10 11">
    <name type="scientific">Flexivirga aerilata</name>
    <dbReference type="NCBI Taxonomy" id="1656889"/>
    <lineage>
        <taxon>Bacteria</taxon>
        <taxon>Bacillati</taxon>
        <taxon>Actinomycetota</taxon>
        <taxon>Actinomycetes</taxon>
        <taxon>Micrococcales</taxon>
        <taxon>Dermacoccaceae</taxon>
        <taxon>Flexivirga</taxon>
    </lineage>
</organism>
<feature type="domain" description="ABC3 transporter permease C-terminal" evidence="8">
    <location>
        <begin position="283"/>
        <end position="403"/>
    </location>
</feature>
<gene>
    <name evidence="10" type="ORF">HJ588_07835</name>
</gene>
<dbReference type="Proteomes" id="UP000557772">
    <property type="component" value="Unassembled WGS sequence"/>
</dbReference>
<dbReference type="InterPro" id="IPR050250">
    <property type="entry name" value="Macrolide_Exporter_MacB"/>
</dbReference>
<feature type="domain" description="MacB-like periplasmic core" evidence="9">
    <location>
        <begin position="21"/>
        <end position="249"/>
    </location>
</feature>
<keyword evidence="5 7" id="KW-0472">Membrane</keyword>
<reference evidence="10 11" key="1">
    <citation type="submission" date="2020-05" db="EMBL/GenBank/DDBJ databases">
        <title>Flexivirga sp. ID2601S isolated from air conditioner.</title>
        <authorList>
            <person name="Kim D.H."/>
        </authorList>
    </citation>
    <scope>NUCLEOTIDE SEQUENCE [LARGE SCALE GENOMIC DNA]</scope>
    <source>
        <strain evidence="10 11">ID2601S</strain>
    </source>
</reference>
<evidence type="ECO:0000256" key="5">
    <source>
        <dbReference type="ARBA" id="ARBA00023136"/>
    </source>
</evidence>
<evidence type="ECO:0000256" key="4">
    <source>
        <dbReference type="ARBA" id="ARBA00022989"/>
    </source>
</evidence>
<dbReference type="GO" id="GO:0005886">
    <property type="term" value="C:plasma membrane"/>
    <property type="evidence" value="ECO:0007669"/>
    <property type="project" value="UniProtKB-SubCell"/>
</dbReference>
<name>A0A849AGY4_9MICO</name>
<evidence type="ECO:0000256" key="7">
    <source>
        <dbReference type="SAM" id="Phobius"/>
    </source>
</evidence>
<dbReference type="RefSeq" id="WP_171153712.1">
    <property type="nucleotide sequence ID" value="NZ_JABENB010000001.1"/>
</dbReference>
<evidence type="ECO:0000256" key="1">
    <source>
        <dbReference type="ARBA" id="ARBA00004651"/>
    </source>
</evidence>
<keyword evidence="4 7" id="KW-1133">Transmembrane helix</keyword>
<keyword evidence="11" id="KW-1185">Reference proteome</keyword>
<dbReference type="AlphaFoldDB" id="A0A849AGY4"/>
<dbReference type="InterPro" id="IPR025857">
    <property type="entry name" value="MacB_PCD"/>
</dbReference>
<feature type="transmembrane region" description="Helical" evidence="7">
    <location>
        <begin position="417"/>
        <end position="441"/>
    </location>
</feature>
<proteinExistence type="inferred from homology"/>
<dbReference type="PANTHER" id="PTHR30572:SF4">
    <property type="entry name" value="ABC TRANSPORTER PERMEASE YTRF"/>
    <property type="match status" value="1"/>
</dbReference>
<dbReference type="EMBL" id="JABENB010000001">
    <property type="protein sequence ID" value="NNG39183.1"/>
    <property type="molecule type" value="Genomic_DNA"/>
</dbReference>
<feature type="transmembrane region" description="Helical" evidence="7">
    <location>
        <begin position="731"/>
        <end position="756"/>
    </location>
</feature>
<feature type="domain" description="ABC3 transporter permease C-terminal" evidence="8">
    <location>
        <begin position="735"/>
        <end position="852"/>
    </location>
</feature>
<accession>A0A849AGY4</accession>
<keyword evidence="3 7" id="KW-0812">Transmembrane</keyword>
<feature type="domain" description="MacB-like periplasmic core" evidence="9">
    <location>
        <begin position="504"/>
        <end position="701"/>
    </location>
</feature>
<keyword evidence="2" id="KW-1003">Cell membrane</keyword>
<feature type="transmembrane region" description="Helical" evidence="7">
    <location>
        <begin position="779"/>
        <end position="802"/>
    </location>
</feature>
<comment type="subcellular location">
    <subcellularLocation>
        <location evidence="1">Cell membrane</location>
        <topology evidence="1">Multi-pass membrane protein</topology>
    </subcellularLocation>
</comment>
<feature type="transmembrane region" description="Helical" evidence="7">
    <location>
        <begin position="822"/>
        <end position="842"/>
    </location>
</feature>
<dbReference type="PANTHER" id="PTHR30572">
    <property type="entry name" value="MEMBRANE COMPONENT OF TRANSPORTER-RELATED"/>
    <property type="match status" value="1"/>
</dbReference>
<evidence type="ECO:0000256" key="3">
    <source>
        <dbReference type="ARBA" id="ARBA00022692"/>
    </source>
</evidence>
<feature type="transmembrane region" description="Helical" evidence="7">
    <location>
        <begin position="453"/>
        <end position="483"/>
    </location>
</feature>
<feature type="transmembrane region" description="Helical" evidence="7">
    <location>
        <begin position="374"/>
        <end position="396"/>
    </location>
</feature>
<evidence type="ECO:0000256" key="2">
    <source>
        <dbReference type="ARBA" id="ARBA00022475"/>
    </source>
</evidence>
<feature type="transmembrane region" description="Helical" evidence="7">
    <location>
        <begin position="276"/>
        <end position="297"/>
    </location>
</feature>
<comment type="caution">
    <text evidence="10">The sequence shown here is derived from an EMBL/GenBank/DDBJ whole genome shotgun (WGS) entry which is preliminary data.</text>
</comment>
<evidence type="ECO:0000313" key="10">
    <source>
        <dbReference type="EMBL" id="NNG39183.1"/>
    </source>
</evidence>
<dbReference type="Pfam" id="PF02687">
    <property type="entry name" value="FtsX"/>
    <property type="match status" value="2"/>
</dbReference>
<dbReference type="Pfam" id="PF12704">
    <property type="entry name" value="MacB_PCD"/>
    <property type="match status" value="2"/>
</dbReference>
<feature type="transmembrane region" description="Helical" evidence="7">
    <location>
        <begin position="328"/>
        <end position="354"/>
    </location>
</feature>
<evidence type="ECO:0000259" key="8">
    <source>
        <dbReference type="Pfam" id="PF02687"/>
    </source>
</evidence>
<sequence length="859" mass="88550">MANTMRKVSLRNLAAHKLRLALTVLSVVLGTSFVAGSLIFTSTMSNSFNGIFDQVAVGVDTQISPKSGGNEGGGFGGSGTLGVPNSVVRTIEQDKAQLGVVKVVTAYSGGMTIADAKGKAIQTGGAPSVGANWVPAEQGLDPNGAKIVPGGRAPNGPNEAVLNESAAKKAGLAVGSRTKVVVNSGTAKPFEVTVVGLMDIPGDASGYTEMDFDTATARTLFSDGSHVANVQLGAAQGVSADQLKQRIEQRFPAYKVQTGDEVRQENKDAVNSFLQIFNYILLAFAAIGLIVGTFIIYNTFSMIVAQRVRELALLRAIGAARKQITRSVLFEAFVVGLIGSVIGLVIGAGLAIGLQQLLASTGSGLPSGGLVVGPTPIIACLAVGIIVTMVSAWAPARRASKVAPVEAMRESQTDGSASLKVRTLIGAVLAVLGVALLVIGAQGKGGGPAGQVGLGAVLLILAVVFAAPALSRPVIGLLGLVLARPFGKLGQLARTNSIRNPRRTAATAFALTLGLMLVAVIGTLGSSFKATIDKAVSNDVKAPIIVTGSGGSGALPPTVSDDIAKVDGVSSVVSIRGVNAKVDGKDVTGNSPRGDLSSAANFHLVSGTDKLPADGLLVSDKTAREKGWTLGKTVTFEGKFGGSAPAKVVGVYKSAALLDPWQLGSGAYEKLTPPRLRADFVDLVQLKDGADSSAVQTGIEDATADFLTVKVQTRAEFANSQAATINQMLTVLYGMLGLALLIAILGIINTLALSVVERKREIGMLRAVGMLRKQVRRTIYLESMLISIFGALLGMVIGVAIGWCLVRTFREWLTGIQPEIPWGTIAFTLVAAAVCGVLAALWPGIRAARTKPLEAIADL</sequence>
<comment type="similarity">
    <text evidence="6">Belongs to the ABC-4 integral membrane protein family.</text>
</comment>